<dbReference type="AlphaFoldDB" id="A0A433D3I4"/>
<sequence>MADNPQHASTWPDPPRYFRRYTAENLQVLARAKRDGVPAIGDVDVATMEPPEIVKEGSYLMFNQEWQVCRLC</sequence>
<dbReference type="Pfam" id="PF05983">
    <property type="entry name" value="Med7"/>
    <property type="match status" value="1"/>
</dbReference>
<keyword evidence="1" id="KW-0804">Transcription</keyword>
<keyword evidence="3" id="KW-1185">Reference proteome</keyword>
<comment type="subcellular location">
    <subcellularLocation>
        <location evidence="1">Nucleus</location>
    </subcellularLocation>
</comment>
<accession>A0A433D3I4</accession>
<gene>
    <name evidence="2" type="ORF">BC936DRAFT_148226</name>
</gene>
<dbReference type="GO" id="GO:0016592">
    <property type="term" value="C:mediator complex"/>
    <property type="evidence" value="ECO:0007669"/>
    <property type="project" value="InterPro"/>
</dbReference>
<dbReference type="Gene3D" id="6.10.140.1520">
    <property type="match status" value="1"/>
</dbReference>
<dbReference type="OrthoDB" id="10253553at2759"/>
<comment type="function">
    <text evidence="1">Component of the Mediator complex, a coactivator involved in the regulated transcription of nearly all RNA polymerase II-dependent genes. Mediator functions as a bridge to convey information from gene-specific regulatory proteins to the basal RNA polymerase II transcription machinery.</text>
</comment>
<organism evidence="2 3">
    <name type="scientific">Jimgerdemannia flammicorona</name>
    <dbReference type="NCBI Taxonomy" id="994334"/>
    <lineage>
        <taxon>Eukaryota</taxon>
        <taxon>Fungi</taxon>
        <taxon>Fungi incertae sedis</taxon>
        <taxon>Mucoromycota</taxon>
        <taxon>Mucoromycotina</taxon>
        <taxon>Endogonomycetes</taxon>
        <taxon>Endogonales</taxon>
        <taxon>Endogonaceae</taxon>
        <taxon>Jimgerdemannia</taxon>
    </lineage>
</organism>
<evidence type="ECO:0000313" key="2">
    <source>
        <dbReference type="EMBL" id="RUP45402.1"/>
    </source>
</evidence>
<dbReference type="EMBL" id="RBNI01007354">
    <property type="protein sequence ID" value="RUP45402.1"/>
    <property type="molecule type" value="Genomic_DNA"/>
</dbReference>
<keyword evidence="1" id="KW-0539">Nucleus</keyword>
<comment type="subunit">
    <text evidence="1">Component of the Mediator complex.</text>
</comment>
<evidence type="ECO:0000313" key="3">
    <source>
        <dbReference type="Proteomes" id="UP000268093"/>
    </source>
</evidence>
<evidence type="ECO:0000256" key="1">
    <source>
        <dbReference type="RuleBase" id="RU364060"/>
    </source>
</evidence>
<reference evidence="2 3" key="1">
    <citation type="journal article" date="2018" name="New Phytol.">
        <title>Phylogenomics of Endogonaceae and evolution of mycorrhizas within Mucoromycota.</title>
        <authorList>
            <person name="Chang Y."/>
            <person name="Desiro A."/>
            <person name="Na H."/>
            <person name="Sandor L."/>
            <person name="Lipzen A."/>
            <person name="Clum A."/>
            <person name="Barry K."/>
            <person name="Grigoriev I.V."/>
            <person name="Martin F.M."/>
            <person name="Stajich J.E."/>
            <person name="Smith M.E."/>
            <person name="Bonito G."/>
            <person name="Spatafora J.W."/>
        </authorList>
    </citation>
    <scope>NUCLEOTIDE SEQUENCE [LARGE SCALE GENOMIC DNA]</scope>
    <source>
        <strain evidence="2 3">GMNB39</strain>
    </source>
</reference>
<dbReference type="InterPro" id="IPR009244">
    <property type="entry name" value="Mediatior_Med7"/>
</dbReference>
<comment type="similarity">
    <text evidence="1">Belongs to the Mediator complex subunit 7 family.</text>
</comment>
<keyword evidence="1" id="KW-0010">Activator</keyword>
<dbReference type="GO" id="GO:0003712">
    <property type="term" value="F:transcription coregulator activity"/>
    <property type="evidence" value="ECO:0007669"/>
    <property type="project" value="InterPro"/>
</dbReference>
<name>A0A433D3I4_9FUNG</name>
<proteinExistence type="inferred from homology"/>
<comment type="caution">
    <text evidence="2">The sequence shown here is derived from an EMBL/GenBank/DDBJ whole genome shotgun (WGS) entry which is preliminary data.</text>
</comment>
<dbReference type="GO" id="GO:0006357">
    <property type="term" value="P:regulation of transcription by RNA polymerase II"/>
    <property type="evidence" value="ECO:0007669"/>
    <property type="project" value="InterPro"/>
</dbReference>
<protein>
    <recommendedName>
        <fullName evidence="1">Mediator of RNA polymerase II transcription subunit 7</fullName>
    </recommendedName>
</protein>
<keyword evidence="1" id="KW-0805">Transcription regulation</keyword>
<dbReference type="Proteomes" id="UP000268093">
    <property type="component" value="Unassembled WGS sequence"/>
</dbReference>